<dbReference type="Proteomes" id="UP000178432">
    <property type="component" value="Unassembled WGS sequence"/>
</dbReference>
<reference evidence="1 2" key="1">
    <citation type="journal article" date="2016" name="Nat. Commun.">
        <title>Thousands of microbial genomes shed light on interconnected biogeochemical processes in an aquifer system.</title>
        <authorList>
            <person name="Anantharaman K."/>
            <person name="Brown C.T."/>
            <person name="Hug L.A."/>
            <person name="Sharon I."/>
            <person name="Castelle C.J."/>
            <person name="Probst A.J."/>
            <person name="Thomas B.C."/>
            <person name="Singh A."/>
            <person name="Wilkins M.J."/>
            <person name="Karaoz U."/>
            <person name="Brodie E.L."/>
            <person name="Williams K.H."/>
            <person name="Hubbard S.S."/>
            <person name="Banfield J.F."/>
        </authorList>
    </citation>
    <scope>NUCLEOTIDE SEQUENCE [LARGE SCALE GENOMIC DNA]</scope>
</reference>
<accession>A0A1G1YAC9</accession>
<dbReference type="AlphaFoldDB" id="A0A1G1YAC9"/>
<gene>
    <name evidence="1" type="ORF">A2663_01470</name>
</gene>
<dbReference type="EMBL" id="MHIF01000010">
    <property type="protein sequence ID" value="OGY48786.1"/>
    <property type="molecule type" value="Genomic_DNA"/>
</dbReference>
<evidence type="ECO:0000313" key="1">
    <source>
        <dbReference type="EMBL" id="OGY48786.1"/>
    </source>
</evidence>
<proteinExistence type="predicted"/>
<evidence type="ECO:0000313" key="2">
    <source>
        <dbReference type="Proteomes" id="UP000178432"/>
    </source>
</evidence>
<comment type="caution">
    <text evidence="1">The sequence shown here is derived from an EMBL/GenBank/DDBJ whole genome shotgun (WGS) entry which is preliminary data.</text>
</comment>
<sequence>MPKIIKKIKKRRAMTTEAARRVKLAGHEAEKEFADLIGGFIYPGSRKKDVVDAQGNIHSVKSGDLKWQIFLYGKNRFETSIGFLGAPFFIACINSFPDNWKKYGKNKSLFKTRLQKPMRDLKKFLTGKEKYFLHSNKLIFLLEALFHSSEVDYFTVKEGLRFHVFDAGEVINTINSSVNLANSKASQDGQMNDQKVIFKLTDSDITIGEIEMRNDSLVHFKQVKFWMDREKTLKLLKDKIKPAKQKSERIIAYGRAISRFKFKP</sequence>
<organism evidence="1 2">
    <name type="scientific">Candidatus Buchananbacteria bacterium RIFCSPHIGHO2_01_FULL_46_12</name>
    <dbReference type="NCBI Taxonomy" id="1797536"/>
    <lineage>
        <taxon>Bacteria</taxon>
        <taxon>Candidatus Buchananiibacteriota</taxon>
    </lineage>
</organism>
<name>A0A1G1YAC9_9BACT</name>
<protein>
    <submittedName>
        <fullName evidence="1">Uncharacterized protein</fullName>
    </submittedName>
</protein>